<dbReference type="Pfam" id="PF00990">
    <property type="entry name" value="GGDEF"/>
    <property type="match status" value="1"/>
</dbReference>
<dbReference type="SMART" id="SM00267">
    <property type="entry name" value="GGDEF"/>
    <property type="match status" value="1"/>
</dbReference>
<accession>A0A7Y0LEA6</accession>
<organism evidence="4 5">
    <name type="scientific">Thalassotalea algicola</name>
    <dbReference type="NCBI Taxonomy" id="2716224"/>
    <lineage>
        <taxon>Bacteria</taxon>
        <taxon>Pseudomonadati</taxon>
        <taxon>Pseudomonadota</taxon>
        <taxon>Gammaproteobacteria</taxon>
        <taxon>Alteromonadales</taxon>
        <taxon>Colwelliaceae</taxon>
        <taxon>Thalassotalea</taxon>
    </lineage>
</organism>
<dbReference type="Gene3D" id="3.20.20.450">
    <property type="entry name" value="EAL domain"/>
    <property type="match status" value="1"/>
</dbReference>
<dbReference type="NCBIfam" id="TIGR00254">
    <property type="entry name" value="GGDEF"/>
    <property type="match status" value="1"/>
</dbReference>
<dbReference type="SUPFAM" id="SSF141868">
    <property type="entry name" value="EAL domain-like"/>
    <property type="match status" value="1"/>
</dbReference>
<dbReference type="FunFam" id="3.30.70.270:FF:000001">
    <property type="entry name" value="Diguanylate cyclase domain protein"/>
    <property type="match status" value="1"/>
</dbReference>
<dbReference type="AlphaFoldDB" id="A0A7Y0LEA6"/>
<name>A0A7Y0LEA6_9GAMM</name>
<dbReference type="InterPro" id="IPR000160">
    <property type="entry name" value="GGDEF_dom"/>
</dbReference>
<dbReference type="Pfam" id="PF00563">
    <property type="entry name" value="EAL"/>
    <property type="match status" value="1"/>
</dbReference>
<dbReference type="InterPro" id="IPR029787">
    <property type="entry name" value="Nucleotide_cyclase"/>
</dbReference>
<dbReference type="CDD" id="cd01948">
    <property type="entry name" value="EAL"/>
    <property type="match status" value="1"/>
</dbReference>
<dbReference type="InterPro" id="IPR035919">
    <property type="entry name" value="EAL_sf"/>
</dbReference>
<evidence type="ECO:0000259" key="2">
    <source>
        <dbReference type="PROSITE" id="PS50883"/>
    </source>
</evidence>
<gene>
    <name evidence="4" type="ORF">HII17_10945</name>
</gene>
<dbReference type="EMBL" id="JABBXH010000003">
    <property type="protein sequence ID" value="NMP32086.1"/>
    <property type="molecule type" value="Genomic_DNA"/>
</dbReference>
<dbReference type="PANTHER" id="PTHR44757:SF2">
    <property type="entry name" value="BIOFILM ARCHITECTURE MAINTENANCE PROTEIN MBAA"/>
    <property type="match status" value="1"/>
</dbReference>
<feature type="domain" description="GGDEF" evidence="3">
    <location>
        <begin position="393"/>
        <end position="526"/>
    </location>
</feature>
<dbReference type="InterPro" id="IPR003018">
    <property type="entry name" value="GAF"/>
</dbReference>
<dbReference type="InterPro" id="IPR052155">
    <property type="entry name" value="Biofilm_reg_signaling"/>
</dbReference>
<dbReference type="Proteomes" id="UP000568664">
    <property type="component" value="Unassembled WGS sequence"/>
</dbReference>
<keyword evidence="5" id="KW-1185">Reference proteome</keyword>
<dbReference type="Gene3D" id="3.30.70.270">
    <property type="match status" value="1"/>
</dbReference>
<reference evidence="4 5" key="1">
    <citation type="submission" date="2020-04" db="EMBL/GenBank/DDBJ databases">
        <title>Thalassotalea sp. M1531, isolated from the surface of marine red alga.</title>
        <authorList>
            <person name="Pang L."/>
            <person name="Lu D.-C."/>
        </authorList>
    </citation>
    <scope>NUCLEOTIDE SEQUENCE [LARGE SCALE GENOMIC DNA]</scope>
    <source>
        <strain evidence="4 5">M1531</strain>
    </source>
</reference>
<comment type="caution">
    <text evidence="4">The sequence shown here is derived from an EMBL/GenBank/DDBJ whole genome shotgun (WGS) entry which is preliminary data.</text>
</comment>
<evidence type="ECO:0000313" key="5">
    <source>
        <dbReference type="Proteomes" id="UP000568664"/>
    </source>
</evidence>
<dbReference type="PROSITE" id="PS50883">
    <property type="entry name" value="EAL"/>
    <property type="match status" value="1"/>
</dbReference>
<dbReference type="SMART" id="SM00065">
    <property type="entry name" value="GAF"/>
    <property type="match status" value="1"/>
</dbReference>
<dbReference type="InterPro" id="IPR043128">
    <property type="entry name" value="Rev_trsase/Diguanyl_cyclase"/>
</dbReference>
<dbReference type="RefSeq" id="WP_169075405.1">
    <property type="nucleotide sequence ID" value="NZ_JABBXH010000003.1"/>
</dbReference>
<evidence type="ECO:0000313" key="4">
    <source>
        <dbReference type="EMBL" id="NMP32086.1"/>
    </source>
</evidence>
<dbReference type="GO" id="GO:0003824">
    <property type="term" value="F:catalytic activity"/>
    <property type="evidence" value="ECO:0007669"/>
    <property type="project" value="UniProtKB-ARBA"/>
</dbReference>
<evidence type="ECO:0000259" key="3">
    <source>
        <dbReference type="PROSITE" id="PS50887"/>
    </source>
</evidence>
<dbReference type="SUPFAM" id="SSF55073">
    <property type="entry name" value="Nucleotide cyclase"/>
    <property type="match status" value="1"/>
</dbReference>
<feature type="domain" description="EAL" evidence="2">
    <location>
        <begin position="534"/>
        <end position="787"/>
    </location>
</feature>
<evidence type="ECO:0000256" key="1">
    <source>
        <dbReference type="ARBA" id="ARBA00001946"/>
    </source>
</evidence>
<protein>
    <submittedName>
        <fullName evidence="4">EAL domain-containing protein</fullName>
    </submittedName>
</protein>
<dbReference type="Gene3D" id="3.30.450.40">
    <property type="match status" value="2"/>
</dbReference>
<proteinExistence type="predicted"/>
<dbReference type="SUPFAM" id="SSF55781">
    <property type="entry name" value="GAF domain-like"/>
    <property type="match status" value="2"/>
</dbReference>
<dbReference type="PANTHER" id="PTHR44757">
    <property type="entry name" value="DIGUANYLATE CYCLASE DGCP"/>
    <property type="match status" value="1"/>
</dbReference>
<dbReference type="PROSITE" id="PS50887">
    <property type="entry name" value="GGDEF"/>
    <property type="match status" value="1"/>
</dbReference>
<dbReference type="SMART" id="SM00052">
    <property type="entry name" value="EAL"/>
    <property type="match status" value="1"/>
</dbReference>
<dbReference type="CDD" id="cd01949">
    <property type="entry name" value="GGDEF"/>
    <property type="match status" value="1"/>
</dbReference>
<dbReference type="InterPro" id="IPR029016">
    <property type="entry name" value="GAF-like_dom_sf"/>
</dbReference>
<sequence>MVENSFLPNQAIDNQDHLGIISAFAIDLLNLNSVQETLWHLARNVIAQLGFIDVVIYLYEPESKMLIQAAAFGNKSPEHYVIKDPIEIALNQGVVGTCAASQQAIRICDTRTFPGYIVDDDIRLSELAVPMLSQGKLIGVIDSEHPDSNFYTEQDEQTLKVLASIAATKITSSRSFEKLQATVEQLEYSSKIQEVLFDIAELIFKTDSLADFYYQLHQCVKKLTYADNFYIALIDEDNASASISYGLDDKDSIPVGKEFKLEVNPPTLTTHAISLDQPTLLNEYSISKLIKQKQLKVLGSTPQYWLGVPFGNSNLKGIVVIQSYDIERSYGQNDVMLLNFAAKHIHSAIERMLARNELTFLALHDPLTKLPNRSLFLDRTDHALKQMLRHKENRLAVFFIDFDDFKHVNDTYSHSVGDKLLMQVAERIKGCIRESDTVCRLGGDEFAILLEEINTLEQAQKIADKVINAIRAPFVIEQFEIFTSSSIGMSFNSGEETTAETLLKQADEAMYQAKFNGKNQVKVYKSDCEQATASYKLALDLIPAVEQDQFVLHFQPIVCLEKDTIIAAEALVRWNHPEHGFIPPDKFIPEFEKNGCIAILDEYVFKQAIVFIERWEDKPEEFRLSINLSSAGFASEVIKSHIKHYWQTAPNLLKHITLEITEQTLVNNVKQTQKNMQLYREMGLKISLDDFGTGYSSLSYLHMFTFDSLKIDRSFVSSYEAGHNSSTILESIINLANSIGINAIAEGIETQEQYKLLQKLGGNYGQGFLMAKPLIEEDFVTASTQSPRFWIKNKGA</sequence>
<dbReference type="InterPro" id="IPR001633">
    <property type="entry name" value="EAL_dom"/>
</dbReference>
<comment type="cofactor">
    <cofactor evidence="1">
        <name>Mg(2+)</name>
        <dbReference type="ChEBI" id="CHEBI:18420"/>
    </cofactor>
</comment>
<dbReference type="Pfam" id="PF13185">
    <property type="entry name" value="GAF_2"/>
    <property type="match status" value="1"/>
</dbReference>